<accession>A0A5E7AR70</accession>
<evidence type="ECO:0000313" key="3">
    <source>
        <dbReference type="Proteomes" id="UP000379480"/>
    </source>
</evidence>
<keyword evidence="1" id="KW-0812">Transmembrane</keyword>
<dbReference type="EMBL" id="CABVHY010000004">
    <property type="protein sequence ID" value="VVN81059.1"/>
    <property type="molecule type" value="Genomic_DNA"/>
</dbReference>
<protein>
    <submittedName>
        <fullName evidence="2">Uncharacterized protein</fullName>
    </submittedName>
</protein>
<dbReference type="Pfam" id="PF21833">
    <property type="entry name" value="DUF6893"/>
    <property type="match status" value="1"/>
</dbReference>
<evidence type="ECO:0000313" key="2">
    <source>
        <dbReference type="EMBL" id="VVN81059.1"/>
    </source>
</evidence>
<dbReference type="AlphaFoldDB" id="A0A5E7AR70"/>
<reference evidence="2 3" key="1">
    <citation type="submission" date="2019-09" db="EMBL/GenBank/DDBJ databases">
        <authorList>
            <person name="Chandra G."/>
            <person name="Truman W A."/>
        </authorList>
    </citation>
    <scope>NUCLEOTIDE SEQUENCE [LARGE SCALE GENOMIC DNA]</scope>
    <source>
        <strain evidence="2">PS723</strain>
    </source>
</reference>
<feature type="transmembrane region" description="Helical" evidence="1">
    <location>
        <begin position="6"/>
        <end position="26"/>
    </location>
</feature>
<keyword evidence="1" id="KW-1133">Transmembrane helix</keyword>
<dbReference type="InterPro" id="IPR054188">
    <property type="entry name" value="DUF6893"/>
</dbReference>
<dbReference type="Proteomes" id="UP000379480">
    <property type="component" value="Unassembled WGS sequence"/>
</dbReference>
<evidence type="ECO:0000256" key="1">
    <source>
        <dbReference type="SAM" id="Phobius"/>
    </source>
</evidence>
<name>A0A5E7AR70_PSEFL</name>
<organism evidence="2 3">
    <name type="scientific">Pseudomonas fluorescens</name>
    <dbReference type="NCBI Taxonomy" id="294"/>
    <lineage>
        <taxon>Bacteria</taxon>
        <taxon>Pseudomonadati</taxon>
        <taxon>Pseudomonadota</taxon>
        <taxon>Gammaproteobacteria</taxon>
        <taxon>Pseudomonadales</taxon>
        <taxon>Pseudomonadaceae</taxon>
        <taxon>Pseudomonas</taxon>
    </lineage>
</organism>
<gene>
    <name evidence="2" type="ORF">PS723_01093</name>
</gene>
<keyword evidence="1" id="KW-0472">Membrane</keyword>
<proteinExistence type="predicted"/>
<dbReference type="RefSeq" id="WP_412072479.1">
    <property type="nucleotide sequence ID" value="NZ_CABVHY010000004.1"/>
</dbReference>
<sequence length="35" mass="4312">MSGWTIFWVFLLVVIVVLVVVNFHDIKRYFRIRNM</sequence>